<dbReference type="SUPFAM" id="SSF52047">
    <property type="entry name" value="RNI-like"/>
    <property type="match status" value="1"/>
</dbReference>
<keyword evidence="2" id="KW-1185">Reference proteome</keyword>
<dbReference type="EMBL" id="JANAWD010000008">
    <property type="protein sequence ID" value="KAJ3491697.1"/>
    <property type="molecule type" value="Genomic_DNA"/>
</dbReference>
<sequence length="456" mass="52179">MQELPATSSLPSEQKHLPQELIDYIIGYLHGDRDTLLSCSRVSRSWLPSAQAHLFHSVTIGPGQELQQFISFITVSPYLCRHIVRISVDGRSPANPLSPTPIIPYELSEMPQLQELNPVQIQTFISLFPCLQAIELKYVHLVPTTEAAISRQKIGETRAKFRLERFLVGHCSFEHPTDLLEFVQFFQGINHLYIAQNFSKSPQPRRPGQCPEPMPTISHLSFEYLRATTRLHRASNLASRSILQALNTKPLQSLQFTHCPPWAFRYASLAIEAVDPGLPHLSLDLKGLSERFSPCQSAERGPPERIKRLQQLQSLSLDMQMDQDSETGRFRSTGVWSFLSEILYVLHPEPFAKLRRFRLKLFLPDMCPSSDFWDVFAYEADYTLRSLDRFVSSRESMEELEFQRYSTRNSTYLWISAPGTIDRRTRATDTPLISPTNSLQPISRSTTPIPIVPRRV</sequence>
<proteinExistence type="predicted"/>
<dbReference type="Proteomes" id="UP001212997">
    <property type="component" value="Unassembled WGS sequence"/>
</dbReference>
<name>A0AAD5VC64_9APHY</name>
<reference evidence="1" key="1">
    <citation type="submission" date="2022-07" db="EMBL/GenBank/DDBJ databases">
        <title>Genome Sequence of Physisporinus lineatus.</title>
        <authorList>
            <person name="Buettner E."/>
        </authorList>
    </citation>
    <scope>NUCLEOTIDE SEQUENCE</scope>
    <source>
        <strain evidence="1">VT162</strain>
    </source>
</reference>
<evidence type="ECO:0000313" key="1">
    <source>
        <dbReference type="EMBL" id="KAJ3491697.1"/>
    </source>
</evidence>
<accession>A0AAD5VC64</accession>
<evidence type="ECO:0008006" key="3">
    <source>
        <dbReference type="Google" id="ProtNLM"/>
    </source>
</evidence>
<dbReference type="AlphaFoldDB" id="A0AAD5VC64"/>
<dbReference type="SUPFAM" id="SSF81383">
    <property type="entry name" value="F-box domain"/>
    <property type="match status" value="1"/>
</dbReference>
<dbReference type="InterPro" id="IPR036047">
    <property type="entry name" value="F-box-like_dom_sf"/>
</dbReference>
<evidence type="ECO:0000313" key="2">
    <source>
        <dbReference type="Proteomes" id="UP001212997"/>
    </source>
</evidence>
<gene>
    <name evidence="1" type="ORF">NLI96_g492</name>
</gene>
<protein>
    <recommendedName>
        <fullName evidence="3">F-box domain-containing protein</fullName>
    </recommendedName>
</protein>
<comment type="caution">
    <text evidence="1">The sequence shown here is derived from an EMBL/GenBank/DDBJ whole genome shotgun (WGS) entry which is preliminary data.</text>
</comment>
<organism evidence="1 2">
    <name type="scientific">Meripilus lineatus</name>
    <dbReference type="NCBI Taxonomy" id="2056292"/>
    <lineage>
        <taxon>Eukaryota</taxon>
        <taxon>Fungi</taxon>
        <taxon>Dikarya</taxon>
        <taxon>Basidiomycota</taxon>
        <taxon>Agaricomycotina</taxon>
        <taxon>Agaricomycetes</taxon>
        <taxon>Polyporales</taxon>
        <taxon>Meripilaceae</taxon>
        <taxon>Meripilus</taxon>
    </lineage>
</organism>